<name>A0ABV7Z695_9DEIO</name>
<dbReference type="Gene3D" id="3.40.50.300">
    <property type="entry name" value="P-loop containing nucleotide triphosphate hydrolases"/>
    <property type="match status" value="1"/>
</dbReference>
<evidence type="ECO:0000313" key="3">
    <source>
        <dbReference type="Proteomes" id="UP001595803"/>
    </source>
</evidence>
<comment type="caution">
    <text evidence="2">The sequence shown here is derived from an EMBL/GenBank/DDBJ whole genome shotgun (WGS) entry which is preliminary data.</text>
</comment>
<dbReference type="InterPro" id="IPR051677">
    <property type="entry name" value="AfsR-DnrI-RedD_regulator"/>
</dbReference>
<dbReference type="Proteomes" id="UP001595803">
    <property type="component" value="Unassembled WGS sequence"/>
</dbReference>
<dbReference type="SMART" id="SM01043">
    <property type="entry name" value="BTAD"/>
    <property type="match status" value="1"/>
</dbReference>
<sequence>MTTPPRLDVLGVPRLSAGDVVLVPLERKLAAALSYLSLEGATSRSRLAGLLWPESPEATARNNLSQMLRKLRLAVGAELVSGADLLALDPGVEVDAARLRAAYTQGQTAELLNDPGGLLAGLAYDDCPELDDWVTAEREGFVELRAQAGRQESRRLEHGGRYAEALAVARTVLDLDPVSEDAWRRVMRLHYLSGDRPAALRAYHRCKEILEREFQARPLPETEALAREIDRGTVPAPAAGARAELPLAVLRPPHLVGREAEWARLEAAWAAGQWIFISGEPGSGKTRLAHDFAGSKGGFITYLGRPGDRVQPWATLTRMSRINTARRPDLVMEPWVRREMSRLVPELLPPAERPGPITSDEELLTFREAHMLWTIAVHEGLMSNVCDDWQFYDDHTNQMGMYMFGTSFPLGQPGGMPRLLATFRRGELPPESAALVRQTVDAGIAVLIDLSPIDGRAADALMTDIGVPADAALRSRLWQHCAGNPHFLLETVKLLLEAGGLDGPVPERLPLPEQVRSVIGRRLERLSAPALQAARAAATLQSDFDVDLVALMLGAPLLDLVQAWEELEAAQVISGQRFAHDLVYEAVDAGTPASVRGLLHRAAARTLESAGSGAARVARHWHEGGKPELAARAYLRAAREAHDQYLLTDAVQFYTVAAALLDDHGDASAAADARAAAAAVPLPGTPPPPRPTAAG</sequence>
<dbReference type="InterPro" id="IPR011990">
    <property type="entry name" value="TPR-like_helical_dom_sf"/>
</dbReference>
<evidence type="ECO:0000259" key="1">
    <source>
        <dbReference type="SMART" id="SM01043"/>
    </source>
</evidence>
<dbReference type="InterPro" id="IPR027417">
    <property type="entry name" value="P-loop_NTPase"/>
</dbReference>
<accession>A0ABV7Z695</accession>
<reference evidence="3" key="1">
    <citation type="journal article" date="2019" name="Int. J. Syst. Evol. Microbiol.">
        <title>The Global Catalogue of Microorganisms (GCM) 10K type strain sequencing project: providing services to taxonomists for standard genome sequencing and annotation.</title>
        <authorList>
            <consortium name="The Broad Institute Genomics Platform"/>
            <consortium name="The Broad Institute Genome Sequencing Center for Infectious Disease"/>
            <person name="Wu L."/>
            <person name="Ma J."/>
        </authorList>
    </citation>
    <scope>NUCLEOTIDE SEQUENCE [LARGE SCALE GENOMIC DNA]</scope>
    <source>
        <strain evidence="3">CCTCC AB 2017081</strain>
    </source>
</reference>
<dbReference type="PANTHER" id="PTHR35807">
    <property type="entry name" value="TRANSCRIPTIONAL REGULATOR REDD-RELATED"/>
    <property type="match status" value="1"/>
</dbReference>
<dbReference type="Gene3D" id="1.25.40.10">
    <property type="entry name" value="Tetratricopeptide repeat domain"/>
    <property type="match status" value="1"/>
</dbReference>
<dbReference type="SUPFAM" id="SSF52540">
    <property type="entry name" value="P-loop containing nucleoside triphosphate hydrolases"/>
    <property type="match status" value="1"/>
</dbReference>
<feature type="domain" description="Bacterial transcriptional activator" evidence="1">
    <location>
        <begin position="94"/>
        <end position="230"/>
    </location>
</feature>
<gene>
    <name evidence="2" type="ORF">ACFOSB_02000</name>
</gene>
<keyword evidence="3" id="KW-1185">Reference proteome</keyword>
<protein>
    <submittedName>
        <fullName evidence="2">BTAD domain-containing putative transcriptional regulator</fullName>
    </submittedName>
</protein>
<evidence type="ECO:0000313" key="2">
    <source>
        <dbReference type="EMBL" id="MFC3831631.1"/>
    </source>
</evidence>
<organism evidence="2 3">
    <name type="scientific">Deinococcus rufus</name>
    <dbReference type="NCBI Taxonomy" id="2136097"/>
    <lineage>
        <taxon>Bacteria</taxon>
        <taxon>Thermotogati</taxon>
        <taxon>Deinococcota</taxon>
        <taxon>Deinococci</taxon>
        <taxon>Deinococcales</taxon>
        <taxon>Deinococcaceae</taxon>
        <taxon>Deinococcus</taxon>
    </lineage>
</organism>
<dbReference type="InterPro" id="IPR005158">
    <property type="entry name" value="BTAD"/>
</dbReference>
<dbReference type="Pfam" id="PF03704">
    <property type="entry name" value="BTAD"/>
    <property type="match status" value="1"/>
</dbReference>
<dbReference type="SUPFAM" id="SSF48452">
    <property type="entry name" value="TPR-like"/>
    <property type="match status" value="1"/>
</dbReference>
<dbReference type="RefSeq" id="WP_322473729.1">
    <property type="nucleotide sequence ID" value="NZ_JBHRZG010000002.1"/>
</dbReference>
<dbReference type="EMBL" id="JBHRZG010000002">
    <property type="protein sequence ID" value="MFC3831631.1"/>
    <property type="molecule type" value="Genomic_DNA"/>
</dbReference>
<proteinExistence type="predicted"/>